<accession>A0A6P6AIS8</accession>
<keyword evidence="2 3" id="KW-0539">Nucleus</keyword>
<feature type="domain" description="TFIIS N-terminal" evidence="5">
    <location>
        <begin position="113"/>
        <end position="187"/>
    </location>
</feature>
<dbReference type="SMART" id="SM00509">
    <property type="entry name" value="TFS2N"/>
    <property type="match status" value="1"/>
</dbReference>
<dbReference type="InterPro" id="IPR035441">
    <property type="entry name" value="TFIIS/LEDGF_dom_sf"/>
</dbReference>
<reference evidence="7" key="1">
    <citation type="submission" date="2025-08" db="UniProtKB">
        <authorList>
            <consortium name="RefSeq"/>
        </authorList>
    </citation>
    <scope>IDENTIFICATION</scope>
    <source>
        <tissue evidence="7">Fruit stalk</tissue>
    </source>
</reference>
<dbReference type="Pfam" id="PF08711">
    <property type="entry name" value="Med26"/>
    <property type="match status" value="1"/>
</dbReference>
<feature type="region of interest" description="Disordered" evidence="4">
    <location>
        <begin position="68"/>
        <end position="104"/>
    </location>
</feature>
<sequence>MDLDDFRSVLEAAGVDVWTFIDTAILVASLDYGQELKKRRDGIVERLYATSMVSRCKSCDFGERSNGYQVNKEGSLHEGKGGEGGKGSPFTPQSDNEDDDLDPYGGLFDDEQKRVLEIKERLEVPDQSEDSLVELLQSLADMDITFQALKETDIGRHVNKLRKHSSNDVRRLVKQLVRNWKEIVDEWVRVNQPGELESAALMADGDSPQQKLPQNGRQQMGVLVQTRIIQNLKGSQSQSLLPEKILHLDQLSQLLHKMCRDRENKRKAILTLKSWLLQGKGFKKIIKKLKMVVGIKWPSIAMTLFKWFVSLSSDQLHFSLCAVTIGKGK</sequence>
<evidence type="ECO:0000256" key="3">
    <source>
        <dbReference type="PROSITE-ProRule" id="PRU00649"/>
    </source>
</evidence>
<dbReference type="PANTHER" id="PTHR47210:SF1">
    <property type="entry name" value="MEDIATOR OF RNA POLYMERASE II TRANSCRIPTION SUBUNIT 26C-RELATED"/>
    <property type="match status" value="1"/>
</dbReference>
<dbReference type="InterPro" id="IPR044790">
    <property type="entry name" value="MD26C-like"/>
</dbReference>
<dbReference type="GO" id="GO:0005634">
    <property type="term" value="C:nucleus"/>
    <property type="evidence" value="ECO:0007669"/>
    <property type="project" value="UniProtKB-SubCell"/>
</dbReference>
<dbReference type="PROSITE" id="PS51319">
    <property type="entry name" value="TFIIS_N"/>
    <property type="match status" value="1"/>
</dbReference>
<dbReference type="InterPro" id="IPR003617">
    <property type="entry name" value="TFIIS/CRSP70_N_sub"/>
</dbReference>
<dbReference type="InterPro" id="IPR017923">
    <property type="entry name" value="TFIIS_N"/>
</dbReference>
<gene>
    <name evidence="7" type="primary">LOC111309998</name>
</gene>
<evidence type="ECO:0000259" key="5">
    <source>
        <dbReference type="PROSITE" id="PS51319"/>
    </source>
</evidence>
<organism evidence="6 7">
    <name type="scientific">Durio zibethinus</name>
    <name type="common">Durian</name>
    <dbReference type="NCBI Taxonomy" id="66656"/>
    <lineage>
        <taxon>Eukaryota</taxon>
        <taxon>Viridiplantae</taxon>
        <taxon>Streptophyta</taxon>
        <taxon>Embryophyta</taxon>
        <taxon>Tracheophyta</taxon>
        <taxon>Spermatophyta</taxon>
        <taxon>Magnoliopsida</taxon>
        <taxon>eudicotyledons</taxon>
        <taxon>Gunneridae</taxon>
        <taxon>Pentapetalae</taxon>
        <taxon>rosids</taxon>
        <taxon>malvids</taxon>
        <taxon>Malvales</taxon>
        <taxon>Malvaceae</taxon>
        <taxon>Helicteroideae</taxon>
        <taxon>Durio</taxon>
    </lineage>
</organism>
<dbReference type="Proteomes" id="UP000515121">
    <property type="component" value="Unplaced"/>
</dbReference>
<dbReference type="CDD" id="cd00183">
    <property type="entry name" value="TFIIS_I"/>
    <property type="match status" value="1"/>
</dbReference>
<feature type="compositionally biased region" description="Basic and acidic residues" evidence="4">
    <location>
        <begin position="74"/>
        <end position="83"/>
    </location>
</feature>
<evidence type="ECO:0000313" key="7">
    <source>
        <dbReference type="RefSeq" id="XP_022764797.1"/>
    </source>
</evidence>
<dbReference type="Gene3D" id="1.20.930.10">
    <property type="entry name" value="Conserved domain common to transcription factors TFIIS, elongin A, CRSP70"/>
    <property type="match status" value="1"/>
</dbReference>
<dbReference type="PANTHER" id="PTHR47210">
    <property type="entry name" value="MEDIATOR OF RNA POLYMERASE II TRANSCRIPTION SUBUNIT 26C-RELATED"/>
    <property type="match status" value="1"/>
</dbReference>
<proteinExistence type="predicted"/>
<evidence type="ECO:0000313" key="6">
    <source>
        <dbReference type="Proteomes" id="UP000515121"/>
    </source>
</evidence>
<dbReference type="SUPFAM" id="SSF47676">
    <property type="entry name" value="Conserved domain common to transcription factors TFIIS, elongin A, CRSP70"/>
    <property type="match status" value="1"/>
</dbReference>
<evidence type="ECO:0000256" key="2">
    <source>
        <dbReference type="ARBA" id="ARBA00023242"/>
    </source>
</evidence>
<dbReference type="AlphaFoldDB" id="A0A6P6AIS8"/>
<evidence type="ECO:0000256" key="4">
    <source>
        <dbReference type="SAM" id="MobiDB-lite"/>
    </source>
</evidence>
<dbReference type="GeneID" id="111309998"/>
<evidence type="ECO:0000256" key="1">
    <source>
        <dbReference type="ARBA" id="ARBA00004123"/>
    </source>
</evidence>
<keyword evidence="6" id="KW-1185">Reference proteome</keyword>
<protein>
    <submittedName>
        <fullName evidence="7">Probable mediator of RNA polymerase II transcription subunit 26c isoform X3</fullName>
    </submittedName>
</protein>
<name>A0A6P6AIS8_DURZI</name>
<comment type="subcellular location">
    <subcellularLocation>
        <location evidence="1 3">Nucleus</location>
    </subcellularLocation>
</comment>
<dbReference type="RefSeq" id="XP_022764797.1">
    <property type="nucleotide sequence ID" value="XM_022909062.1"/>
</dbReference>